<dbReference type="Pfam" id="PF07626">
    <property type="entry name" value="PSD3"/>
    <property type="match status" value="1"/>
</dbReference>
<dbReference type="AlphaFoldDB" id="A0A381TFF0"/>
<dbReference type="Pfam" id="PF07627">
    <property type="entry name" value="PSCyt3"/>
    <property type="match status" value="1"/>
</dbReference>
<protein>
    <recommendedName>
        <fullName evidence="7">DUF1592 domain-containing protein</fullName>
    </recommendedName>
</protein>
<proteinExistence type="predicted"/>
<gene>
    <name evidence="6" type="ORF">METZ01_LOCUS65547</name>
</gene>
<sequence>MKKSVTAVLAVVLGSTLVLGVILVFPGNQETELSVSSELSPEFSEIHSPNSLEMEAEDLTVVVQTYCQVCHNDALMTGNLSLTGFEIENAPNHPETAEKMIRKLRAGMMPPPGMPRPNPDTLLALVEELETTVDQNADANPNPGVRRFQRLTRAEYGKSVQQLLDLEIDASRWLPEDTFLGNFNNLSAAQGLSTTLLESYLRAAAEVSRLALGNPDALSASSKYTNPIHVSQHSWDHLEGTPFGTRGGMVVRHDFPTDGEYVISIETLFGRGLPGQDLDISIDGRGVSQLALEHNGDRTIPIQTKPIFVSAGQHQIAAAFVKRIEGPYEDRLSPFNWSFVGGEDARQWANYGITALPHLADLMVTGPVTSGPVSETPSRNKIFSCYPNTEDEENECARQIISRVATQAYRRAVTDQDLAGPMNFYDRSAQNSGFEIGVRTALQSILASPSFLFRLEEQPEDALPGQLYQLNESDLAARISFFIWGSGPDDELRELANQGKLSDPDVLETQVVRMLSDPRSRNLATSFASQWLRLQEAGKNEPEPYLYPDFTGQLKEDMVRETQLFFENLVREDRSLLEIVSADYTFVNERLADHYGIEGIIGNEFQRVTYEDETRRGLLGHGSVLMLTSMSNRTSPVLRGKWVMEVIMGSPPPPPPPDIPTLEATEGAEDGRILTTRERLEIHRANPTCNACHQFMDPIGLALDNFDVTGAWRIREDGRELDTTGTYYDGTAINTPMDLNEVLIKRPIPIIRSFTANLLAYAMGRRIEFFDQPTVRKIVKEAEASDYRMSSFILGIVGSDPFQMMQVPVLDAGSLAATNEGV</sequence>
<dbReference type="InterPro" id="IPR013042">
    <property type="entry name" value="DUF1592"/>
</dbReference>
<evidence type="ECO:0000259" key="1">
    <source>
        <dbReference type="Pfam" id="PF07624"/>
    </source>
</evidence>
<dbReference type="Pfam" id="PF07631">
    <property type="entry name" value="PSD4"/>
    <property type="match status" value="1"/>
</dbReference>
<feature type="domain" description="DUF1595" evidence="5">
    <location>
        <begin position="396"/>
        <end position="456"/>
    </location>
</feature>
<evidence type="ECO:0008006" key="7">
    <source>
        <dbReference type="Google" id="ProtNLM"/>
    </source>
</evidence>
<organism evidence="6">
    <name type="scientific">marine metagenome</name>
    <dbReference type="NCBI Taxonomy" id="408172"/>
    <lineage>
        <taxon>unclassified sequences</taxon>
        <taxon>metagenomes</taxon>
        <taxon>ecological metagenomes</taxon>
    </lineage>
</organism>
<reference evidence="6" key="1">
    <citation type="submission" date="2018-05" db="EMBL/GenBank/DDBJ databases">
        <authorList>
            <person name="Lanie J.A."/>
            <person name="Ng W.-L."/>
            <person name="Kazmierczak K.M."/>
            <person name="Andrzejewski T.M."/>
            <person name="Davidsen T.M."/>
            <person name="Wayne K.J."/>
            <person name="Tettelin H."/>
            <person name="Glass J.I."/>
            <person name="Rusch D."/>
            <person name="Podicherti R."/>
            <person name="Tsui H.-C.T."/>
            <person name="Winkler M.E."/>
        </authorList>
    </citation>
    <scope>NUCLEOTIDE SEQUENCE</scope>
</reference>
<evidence type="ECO:0000259" key="2">
    <source>
        <dbReference type="Pfam" id="PF07626"/>
    </source>
</evidence>
<dbReference type="InterPro" id="IPR013039">
    <property type="entry name" value="DUF1588"/>
</dbReference>
<evidence type="ECO:0000259" key="3">
    <source>
        <dbReference type="Pfam" id="PF07627"/>
    </source>
</evidence>
<dbReference type="EMBL" id="UINC01004219">
    <property type="protein sequence ID" value="SVA12693.1"/>
    <property type="molecule type" value="Genomic_DNA"/>
</dbReference>
<dbReference type="Pfam" id="PF07637">
    <property type="entry name" value="PSD5"/>
    <property type="match status" value="1"/>
</dbReference>
<evidence type="ECO:0000259" key="4">
    <source>
        <dbReference type="Pfam" id="PF07631"/>
    </source>
</evidence>
<dbReference type="Pfam" id="PF07624">
    <property type="entry name" value="PSD2"/>
    <property type="match status" value="1"/>
</dbReference>
<feature type="domain" description="DUF1585" evidence="1">
    <location>
        <begin position="729"/>
        <end position="802"/>
    </location>
</feature>
<feature type="domain" description="DUF1587" evidence="2">
    <location>
        <begin position="149"/>
        <end position="212"/>
    </location>
</feature>
<dbReference type="InterPro" id="IPR011478">
    <property type="entry name" value="DUF1585"/>
</dbReference>
<feature type="domain" description="DUF1588" evidence="3">
    <location>
        <begin position="615"/>
        <end position="715"/>
    </location>
</feature>
<accession>A0A381TFF0</accession>
<dbReference type="InterPro" id="IPR013043">
    <property type="entry name" value="DUF1595"/>
</dbReference>
<dbReference type="InterPro" id="IPR013036">
    <property type="entry name" value="DUF1587"/>
</dbReference>
<feature type="domain" description="DUF1592" evidence="4">
    <location>
        <begin position="470"/>
        <end position="597"/>
    </location>
</feature>
<name>A0A381TFF0_9ZZZZ</name>
<evidence type="ECO:0000313" key="6">
    <source>
        <dbReference type="EMBL" id="SVA12693.1"/>
    </source>
</evidence>
<evidence type="ECO:0000259" key="5">
    <source>
        <dbReference type="Pfam" id="PF07637"/>
    </source>
</evidence>